<dbReference type="EMBL" id="GBRH01163916">
    <property type="protein sequence ID" value="JAE33980.1"/>
    <property type="molecule type" value="Transcribed_RNA"/>
</dbReference>
<name>A0A0A9H9U5_ARUDO</name>
<reference evidence="1" key="1">
    <citation type="submission" date="2014-09" db="EMBL/GenBank/DDBJ databases">
        <authorList>
            <person name="Magalhaes I.L.F."/>
            <person name="Oliveira U."/>
            <person name="Santos F.R."/>
            <person name="Vidigal T.H.D.A."/>
            <person name="Brescovit A.D."/>
            <person name="Santos A.J."/>
        </authorList>
    </citation>
    <scope>NUCLEOTIDE SEQUENCE</scope>
    <source>
        <tissue evidence="1">Shoot tissue taken approximately 20 cm above the soil surface</tissue>
    </source>
</reference>
<reference evidence="1" key="2">
    <citation type="journal article" date="2015" name="Data Brief">
        <title>Shoot transcriptome of the giant reed, Arundo donax.</title>
        <authorList>
            <person name="Barrero R.A."/>
            <person name="Guerrero F.D."/>
            <person name="Moolhuijzen P."/>
            <person name="Goolsby J.A."/>
            <person name="Tidwell J."/>
            <person name="Bellgard S.E."/>
            <person name="Bellgard M.I."/>
        </authorList>
    </citation>
    <scope>NUCLEOTIDE SEQUENCE</scope>
    <source>
        <tissue evidence="1">Shoot tissue taken approximately 20 cm above the soil surface</tissue>
    </source>
</reference>
<organism evidence="1">
    <name type="scientific">Arundo donax</name>
    <name type="common">Giant reed</name>
    <name type="synonym">Donax arundinaceus</name>
    <dbReference type="NCBI Taxonomy" id="35708"/>
    <lineage>
        <taxon>Eukaryota</taxon>
        <taxon>Viridiplantae</taxon>
        <taxon>Streptophyta</taxon>
        <taxon>Embryophyta</taxon>
        <taxon>Tracheophyta</taxon>
        <taxon>Spermatophyta</taxon>
        <taxon>Magnoliopsida</taxon>
        <taxon>Liliopsida</taxon>
        <taxon>Poales</taxon>
        <taxon>Poaceae</taxon>
        <taxon>PACMAD clade</taxon>
        <taxon>Arundinoideae</taxon>
        <taxon>Arundineae</taxon>
        <taxon>Arundo</taxon>
    </lineage>
</organism>
<accession>A0A0A9H9U5</accession>
<protein>
    <submittedName>
        <fullName evidence="1">Uncharacterized protein</fullName>
    </submittedName>
</protein>
<sequence>MFLHLSTLLYK</sequence>
<evidence type="ECO:0000313" key="1">
    <source>
        <dbReference type="EMBL" id="JAE33980.1"/>
    </source>
</evidence>
<proteinExistence type="predicted"/>